<organism evidence="1">
    <name type="scientific">marine sediment metagenome</name>
    <dbReference type="NCBI Taxonomy" id="412755"/>
    <lineage>
        <taxon>unclassified sequences</taxon>
        <taxon>metagenomes</taxon>
        <taxon>ecological metagenomes</taxon>
    </lineage>
</organism>
<feature type="non-terminal residue" evidence="1">
    <location>
        <position position="1"/>
    </location>
</feature>
<accession>A0A0F9CUC4</accession>
<dbReference type="EMBL" id="LAZR01042541">
    <property type="protein sequence ID" value="KKL09296.1"/>
    <property type="molecule type" value="Genomic_DNA"/>
</dbReference>
<sequence>LLCTTKASNEKQNHILPKHGWERLKVTLNRRTDNLIYMWTKNLEQV</sequence>
<gene>
    <name evidence="1" type="ORF">LCGC14_2567260</name>
</gene>
<evidence type="ECO:0000313" key="1">
    <source>
        <dbReference type="EMBL" id="KKL09296.1"/>
    </source>
</evidence>
<dbReference type="AlphaFoldDB" id="A0A0F9CUC4"/>
<reference evidence="1" key="1">
    <citation type="journal article" date="2015" name="Nature">
        <title>Complex archaea that bridge the gap between prokaryotes and eukaryotes.</title>
        <authorList>
            <person name="Spang A."/>
            <person name="Saw J.H."/>
            <person name="Jorgensen S.L."/>
            <person name="Zaremba-Niedzwiedzka K."/>
            <person name="Martijn J."/>
            <person name="Lind A.E."/>
            <person name="van Eijk R."/>
            <person name="Schleper C."/>
            <person name="Guy L."/>
            <person name="Ettema T.J."/>
        </authorList>
    </citation>
    <scope>NUCLEOTIDE SEQUENCE</scope>
</reference>
<proteinExistence type="predicted"/>
<name>A0A0F9CUC4_9ZZZZ</name>
<comment type="caution">
    <text evidence="1">The sequence shown here is derived from an EMBL/GenBank/DDBJ whole genome shotgun (WGS) entry which is preliminary data.</text>
</comment>
<protein>
    <submittedName>
        <fullName evidence="1">Uncharacterized protein</fullName>
    </submittedName>
</protein>